<gene>
    <name evidence="1" type="ORF">LCPAC403_00550</name>
</gene>
<accession>A0A481ZE47</accession>
<dbReference type="EMBL" id="MK500588">
    <property type="protein sequence ID" value="QBK92921.1"/>
    <property type="molecule type" value="Genomic_DNA"/>
</dbReference>
<reference evidence="1" key="1">
    <citation type="journal article" date="2019" name="MBio">
        <title>Virus Genomes from Deep Sea Sediments Expand the Ocean Megavirome and Support Independent Origins of Viral Gigantism.</title>
        <authorList>
            <person name="Backstrom D."/>
            <person name="Yutin N."/>
            <person name="Jorgensen S.L."/>
            <person name="Dharamshi J."/>
            <person name="Homa F."/>
            <person name="Zaremba-Niedwiedzka K."/>
            <person name="Spang A."/>
            <person name="Wolf Y.I."/>
            <person name="Koonin E.V."/>
            <person name="Ettema T.J."/>
        </authorList>
    </citation>
    <scope>NUCLEOTIDE SEQUENCE</scope>
</reference>
<protein>
    <submittedName>
        <fullName evidence="1">Uncharacterized protein</fullName>
    </submittedName>
</protein>
<sequence length="201" mass="23252">MSALEILTEIHPNCNPYCGYILERVKIWYGDVTFAVFDMMLSRVNTLTVSEAKECCRKICLSNCKQAGVLLGLEPPSGKVDLRHELSRHRLSSKLHCINEKYSYYYKEDRSFEAFSFSIVLSAKTKDEKRYAEDILGKYVGKKLCNIGFRGFIITGSIFVWEKSSWENEFIELPSCIRFENGFIDKLNTMKKKYIAVLGEY</sequence>
<proteinExistence type="predicted"/>
<organism evidence="1">
    <name type="scientific">Pithovirus LCPAC403</name>
    <dbReference type="NCBI Taxonomy" id="2506596"/>
    <lineage>
        <taxon>Viruses</taxon>
        <taxon>Pithoviruses</taxon>
    </lineage>
</organism>
<evidence type="ECO:0000313" key="1">
    <source>
        <dbReference type="EMBL" id="QBK92921.1"/>
    </source>
</evidence>
<name>A0A481ZE47_9VIRU</name>